<dbReference type="GO" id="GO:0006183">
    <property type="term" value="P:GTP biosynthetic process"/>
    <property type="evidence" value="ECO:0007669"/>
    <property type="project" value="InterPro"/>
</dbReference>
<evidence type="ECO:0000313" key="15">
    <source>
        <dbReference type="Proteomes" id="UP000594263"/>
    </source>
</evidence>
<dbReference type="Pfam" id="PF00334">
    <property type="entry name" value="NDK"/>
    <property type="match status" value="1"/>
</dbReference>
<dbReference type="GO" id="GO:0006241">
    <property type="term" value="P:CTP biosynthetic process"/>
    <property type="evidence" value="ECO:0007669"/>
    <property type="project" value="InterPro"/>
</dbReference>
<comment type="catalytic activity">
    <reaction evidence="1 11">
        <text>a 2'-deoxyribonucleoside 5'-diphosphate + ATP = a 2'-deoxyribonucleoside 5'-triphosphate + ADP</text>
        <dbReference type="Rhea" id="RHEA:44640"/>
        <dbReference type="ChEBI" id="CHEBI:30616"/>
        <dbReference type="ChEBI" id="CHEBI:61560"/>
        <dbReference type="ChEBI" id="CHEBI:73316"/>
        <dbReference type="ChEBI" id="CHEBI:456216"/>
        <dbReference type="EC" id="2.7.4.6"/>
    </reaction>
</comment>
<comment type="similarity">
    <text evidence="4 9 10">Belongs to the NDK family.</text>
</comment>
<evidence type="ECO:0000256" key="3">
    <source>
        <dbReference type="ARBA" id="ARBA00001946"/>
    </source>
</evidence>
<dbReference type="InterPro" id="IPR001564">
    <property type="entry name" value="Nucleoside_diP_kinase"/>
</dbReference>
<dbReference type="PROSITE" id="PS51374">
    <property type="entry name" value="NDPK_LIKE"/>
    <property type="match status" value="1"/>
</dbReference>
<keyword evidence="15" id="KW-1185">Reference proteome</keyword>
<dbReference type="GO" id="GO:0004550">
    <property type="term" value="F:nucleoside diphosphate kinase activity"/>
    <property type="evidence" value="ECO:0007669"/>
    <property type="project" value="UniProtKB-EC"/>
</dbReference>
<dbReference type="Gene3D" id="3.30.70.141">
    <property type="entry name" value="Nucleoside diphosphate kinase-like domain"/>
    <property type="match status" value="1"/>
</dbReference>
<dbReference type="PROSITE" id="PS00469">
    <property type="entry name" value="NDPK"/>
    <property type="match status" value="1"/>
</dbReference>
<name>A0A7N0VFF6_KALFE</name>
<evidence type="ECO:0000256" key="12">
    <source>
        <dbReference type="SAM" id="MobiDB-lite"/>
    </source>
</evidence>
<reference evidence="14" key="1">
    <citation type="submission" date="2021-01" db="UniProtKB">
        <authorList>
            <consortium name="EnsemblPlants"/>
        </authorList>
    </citation>
    <scope>IDENTIFICATION</scope>
</reference>
<proteinExistence type="inferred from homology"/>
<dbReference type="SUPFAM" id="SSF54919">
    <property type="entry name" value="Nucleoside diphosphate kinase, NDK"/>
    <property type="match status" value="1"/>
</dbReference>
<dbReference type="PANTHER" id="PTHR11349">
    <property type="entry name" value="NUCLEOSIDE DIPHOSPHATE KINASE"/>
    <property type="match status" value="1"/>
</dbReference>
<keyword evidence="7 11" id="KW-0418">Kinase</keyword>
<evidence type="ECO:0000256" key="10">
    <source>
        <dbReference type="RuleBase" id="RU004011"/>
    </source>
</evidence>
<accession>A0A7N0VFF6</accession>
<evidence type="ECO:0000256" key="5">
    <source>
        <dbReference type="ARBA" id="ARBA00022679"/>
    </source>
</evidence>
<dbReference type="GO" id="GO:0005524">
    <property type="term" value="F:ATP binding"/>
    <property type="evidence" value="ECO:0007669"/>
    <property type="project" value="UniProtKB-KW"/>
</dbReference>
<organism evidence="14 15">
    <name type="scientific">Kalanchoe fedtschenkoi</name>
    <name type="common">Lavender scallops</name>
    <name type="synonym">South American air plant</name>
    <dbReference type="NCBI Taxonomy" id="63787"/>
    <lineage>
        <taxon>Eukaryota</taxon>
        <taxon>Viridiplantae</taxon>
        <taxon>Streptophyta</taxon>
        <taxon>Embryophyta</taxon>
        <taxon>Tracheophyta</taxon>
        <taxon>Spermatophyta</taxon>
        <taxon>Magnoliopsida</taxon>
        <taxon>eudicotyledons</taxon>
        <taxon>Gunneridae</taxon>
        <taxon>Pentapetalae</taxon>
        <taxon>Saxifragales</taxon>
        <taxon>Crassulaceae</taxon>
        <taxon>Kalanchoe</taxon>
    </lineage>
</organism>
<dbReference type="InterPro" id="IPR034907">
    <property type="entry name" value="NDK-like_dom"/>
</dbReference>
<feature type="domain" description="Nucleoside diphosphate kinase-like" evidence="13">
    <location>
        <begin position="80"/>
        <end position="156"/>
    </location>
</feature>
<dbReference type="InterPro" id="IPR036850">
    <property type="entry name" value="NDK-like_dom_sf"/>
</dbReference>
<dbReference type="InterPro" id="IPR023005">
    <property type="entry name" value="Nucleoside_diP_kinase_AS"/>
</dbReference>
<dbReference type="AlphaFoldDB" id="A0A7N0VFF6"/>
<dbReference type="EC" id="2.7.4.6" evidence="11"/>
<evidence type="ECO:0000256" key="2">
    <source>
        <dbReference type="ARBA" id="ARBA00000937"/>
    </source>
</evidence>
<keyword evidence="6 11" id="KW-0547">Nucleotide-binding</keyword>
<keyword evidence="5 11" id="KW-0808">Transferase</keyword>
<evidence type="ECO:0000256" key="7">
    <source>
        <dbReference type="ARBA" id="ARBA00022777"/>
    </source>
</evidence>
<dbReference type="SMART" id="SM00562">
    <property type="entry name" value="NDK"/>
    <property type="match status" value="1"/>
</dbReference>
<comment type="catalytic activity">
    <reaction evidence="2">
        <text>a ribonucleoside 5'-diphosphate + ATP = a ribonucleoside 5'-triphosphate + ADP</text>
        <dbReference type="Rhea" id="RHEA:18113"/>
        <dbReference type="ChEBI" id="CHEBI:30616"/>
        <dbReference type="ChEBI" id="CHEBI:57930"/>
        <dbReference type="ChEBI" id="CHEBI:61557"/>
        <dbReference type="ChEBI" id="CHEBI:456216"/>
        <dbReference type="EC" id="2.7.4.6"/>
    </reaction>
</comment>
<sequence>MDAVAMLGAARPTALLYAPADRRQSAGPGSRPRLQRPSLAALNPTSHPFLKYSPKSTTPRGNRSMTRIFFLHLVASMEQVEETYIMIKPEGVQRGLAWEGVGVVASARKLIGSTNPLDAAPGTIRGDFTVQTERNVVHGSDSPENGLWFKENEVIQWTPALAPWLRE</sequence>
<feature type="region of interest" description="Disordered" evidence="12">
    <location>
        <begin position="19"/>
        <end position="60"/>
    </location>
</feature>
<dbReference type="GO" id="GO:0006228">
    <property type="term" value="P:UTP biosynthetic process"/>
    <property type="evidence" value="ECO:0007669"/>
    <property type="project" value="InterPro"/>
</dbReference>
<comment type="caution">
    <text evidence="9">Lacks conserved residue(s) required for the propagation of feature annotation.</text>
</comment>
<dbReference type="PRINTS" id="PR01243">
    <property type="entry name" value="NUCDPKINASE"/>
</dbReference>
<evidence type="ECO:0000256" key="4">
    <source>
        <dbReference type="ARBA" id="ARBA00008142"/>
    </source>
</evidence>
<evidence type="ECO:0000259" key="13">
    <source>
        <dbReference type="SMART" id="SM00562"/>
    </source>
</evidence>
<comment type="cofactor">
    <cofactor evidence="3">
        <name>Mg(2+)</name>
        <dbReference type="ChEBI" id="CHEBI:18420"/>
    </cofactor>
</comment>
<evidence type="ECO:0000256" key="8">
    <source>
        <dbReference type="ARBA" id="ARBA00022840"/>
    </source>
</evidence>
<evidence type="ECO:0000256" key="1">
    <source>
        <dbReference type="ARBA" id="ARBA00000082"/>
    </source>
</evidence>
<evidence type="ECO:0000256" key="9">
    <source>
        <dbReference type="PROSITE-ProRule" id="PRU00706"/>
    </source>
</evidence>
<dbReference type="EnsemblPlants" id="Kaladp0674s0029.1.v1.1">
    <property type="protein sequence ID" value="Kaladp0674s0029.1.v1.1"/>
    <property type="gene ID" value="Kaladp0674s0029.v1.1"/>
</dbReference>
<keyword evidence="8 11" id="KW-0067">ATP-binding</keyword>
<dbReference type="Gramene" id="Kaladp0674s0029.1.v1.1">
    <property type="protein sequence ID" value="Kaladp0674s0029.1.v1.1"/>
    <property type="gene ID" value="Kaladp0674s0029.v1.1"/>
</dbReference>
<evidence type="ECO:0000256" key="6">
    <source>
        <dbReference type="ARBA" id="ARBA00022741"/>
    </source>
</evidence>
<protein>
    <recommendedName>
        <fullName evidence="11">Nucleoside diphosphate kinase</fullName>
        <ecNumber evidence="11">2.7.4.6</ecNumber>
    </recommendedName>
</protein>
<evidence type="ECO:0000313" key="14">
    <source>
        <dbReference type="EnsemblPlants" id="Kaladp0674s0029.1.v1.1"/>
    </source>
</evidence>
<evidence type="ECO:0000256" key="11">
    <source>
        <dbReference type="RuleBase" id="RU004013"/>
    </source>
</evidence>
<dbReference type="Proteomes" id="UP000594263">
    <property type="component" value="Unplaced"/>
</dbReference>